<dbReference type="Pfam" id="PF13927">
    <property type="entry name" value="Ig_3"/>
    <property type="match status" value="1"/>
</dbReference>
<feature type="non-terminal residue" evidence="5">
    <location>
        <position position="1"/>
    </location>
</feature>
<dbReference type="OrthoDB" id="6151406at2759"/>
<dbReference type="Proteomes" id="UP000727407">
    <property type="component" value="Unassembled WGS sequence"/>
</dbReference>
<name>A0A8J4THG9_CLAMG</name>
<protein>
    <submittedName>
        <fullName evidence="5">Carcinoembryonic antigen-related cell adhesion molecule 5-like</fullName>
    </submittedName>
</protein>
<dbReference type="SMART" id="SM00408">
    <property type="entry name" value="IGc2"/>
    <property type="match status" value="2"/>
</dbReference>
<dbReference type="InterPro" id="IPR003598">
    <property type="entry name" value="Ig_sub2"/>
</dbReference>
<dbReference type="SMART" id="SM00409">
    <property type="entry name" value="IG"/>
    <property type="match status" value="3"/>
</dbReference>
<feature type="non-terminal residue" evidence="5">
    <location>
        <position position="402"/>
    </location>
</feature>
<evidence type="ECO:0000313" key="5">
    <source>
        <dbReference type="EMBL" id="KAF5890599.1"/>
    </source>
</evidence>
<dbReference type="SUPFAM" id="SSF48726">
    <property type="entry name" value="Immunoglobulin"/>
    <property type="match status" value="3"/>
</dbReference>
<keyword evidence="6" id="KW-1185">Reference proteome</keyword>
<keyword evidence="3" id="KW-1133">Transmembrane helix</keyword>
<dbReference type="InterPro" id="IPR013783">
    <property type="entry name" value="Ig-like_fold"/>
</dbReference>
<reference evidence="5" key="1">
    <citation type="submission" date="2020-07" db="EMBL/GenBank/DDBJ databases">
        <title>Clarias magur genome sequencing, assembly and annotation.</title>
        <authorList>
            <person name="Kushwaha B."/>
            <person name="Kumar R."/>
            <person name="Das P."/>
            <person name="Joshi C.G."/>
            <person name="Kumar D."/>
            <person name="Nagpure N.S."/>
            <person name="Pandey M."/>
            <person name="Agarwal S."/>
            <person name="Srivastava S."/>
            <person name="Singh M."/>
            <person name="Sahoo L."/>
            <person name="Jayasankar P."/>
            <person name="Meher P.K."/>
            <person name="Koringa P.G."/>
            <person name="Iquebal M.A."/>
            <person name="Das S.P."/>
            <person name="Bit A."/>
            <person name="Patnaik S."/>
            <person name="Patel N."/>
            <person name="Shah T.M."/>
            <person name="Hinsu A."/>
            <person name="Jena J.K."/>
        </authorList>
    </citation>
    <scope>NUCLEOTIDE SEQUENCE</scope>
    <source>
        <strain evidence="5">CIFAMagur01</strain>
        <tissue evidence="5">Testis</tissue>
    </source>
</reference>
<proteinExistence type="predicted"/>
<dbReference type="Pfam" id="PF13895">
    <property type="entry name" value="Ig_2"/>
    <property type="match status" value="1"/>
</dbReference>
<evidence type="ECO:0000256" key="2">
    <source>
        <dbReference type="ARBA" id="ARBA00023157"/>
    </source>
</evidence>
<evidence type="ECO:0000259" key="4">
    <source>
        <dbReference type="PROSITE" id="PS50835"/>
    </source>
</evidence>
<evidence type="ECO:0000256" key="1">
    <source>
        <dbReference type="ARBA" id="ARBA00022729"/>
    </source>
</evidence>
<dbReference type="InterPro" id="IPR050488">
    <property type="entry name" value="Ig_Fc_receptor"/>
</dbReference>
<keyword evidence="3" id="KW-0472">Membrane</keyword>
<dbReference type="GO" id="GO:0007166">
    <property type="term" value="P:cell surface receptor signaling pathway"/>
    <property type="evidence" value="ECO:0007669"/>
    <property type="project" value="TreeGrafter"/>
</dbReference>
<dbReference type="AlphaFoldDB" id="A0A8J4THG9"/>
<feature type="domain" description="Ig-like" evidence="4">
    <location>
        <begin position="187"/>
        <end position="282"/>
    </location>
</feature>
<feature type="domain" description="Ig-like" evidence="4">
    <location>
        <begin position="4"/>
        <end position="70"/>
    </location>
</feature>
<evidence type="ECO:0000256" key="3">
    <source>
        <dbReference type="SAM" id="Phobius"/>
    </source>
</evidence>
<feature type="domain" description="Ig-like" evidence="4">
    <location>
        <begin position="289"/>
        <end position="355"/>
    </location>
</feature>
<accession>A0A8J4THG9</accession>
<dbReference type="Gene3D" id="2.60.40.10">
    <property type="entry name" value="Immunoglobulins"/>
    <property type="match status" value="4"/>
</dbReference>
<dbReference type="InterPro" id="IPR003599">
    <property type="entry name" value="Ig_sub"/>
</dbReference>
<evidence type="ECO:0000313" key="6">
    <source>
        <dbReference type="Proteomes" id="UP000727407"/>
    </source>
</evidence>
<comment type="caution">
    <text evidence="5">The sequence shown here is derived from an EMBL/GenBank/DDBJ whole genome shotgun (WGS) entry which is preliminary data.</text>
</comment>
<sequence>NPKPELTSDLKGAALTGNSVTLTCTLKLQSAGWKFYWIKDAQSNETKTETFHYFISSVSVSDGDQYRCRAGRGNPVYYTHYSDALWVNVSVSASGLSGVIIGLSLALMFVILMILLILLLCYKKKKEGVEYQTPAVNQPTDGDVYENIDVRTTAGANNMIHSHIRTGEREHSVLMGLHWVLPEKPKPELTSDIKGAALIGNSVTLICTPKLQSAGWTFYWIKDTQSTENETKTFHYTIRSVSVSDGEKPKATVRVNPQSSIYTGDRVTLSCDLQSSDPATITVREKPKPELTSDLKGAALTGNSVTLTCTLKLQSAGWKIYWIKDTQSTETETETSHYFIRSVRVSDGGQYRCRAGRGNPVYYTHYSDAFWDSDDQSFRHLDFGILLVEQEVLMGLVHCALT</sequence>
<dbReference type="PANTHER" id="PTHR11481:SF64">
    <property type="entry name" value="FC RECEPTOR-LIKE PROTEIN 4"/>
    <property type="match status" value="1"/>
</dbReference>
<dbReference type="GO" id="GO:0006955">
    <property type="term" value="P:immune response"/>
    <property type="evidence" value="ECO:0007669"/>
    <property type="project" value="TreeGrafter"/>
</dbReference>
<dbReference type="InterPro" id="IPR007110">
    <property type="entry name" value="Ig-like_dom"/>
</dbReference>
<dbReference type="InterPro" id="IPR036179">
    <property type="entry name" value="Ig-like_dom_sf"/>
</dbReference>
<keyword evidence="3" id="KW-0812">Transmembrane</keyword>
<keyword evidence="1" id="KW-0732">Signal</keyword>
<feature type="transmembrane region" description="Helical" evidence="3">
    <location>
        <begin position="99"/>
        <end position="122"/>
    </location>
</feature>
<gene>
    <name evidence="5" type="ORF">DAT39_019697</name>
</gene>
<keyword evidence="2" id="KW-1015">Disulfide bond</keyword>
<organism evidence="5 6">
    <name type="scientific">Clarias magur</name>
    <name type="common">Asian catfish</name>
    <name type="synonym">Macropteronotus magur</name>
    <dbReference type="NCBI Taxonomy" id="1594786"/>
    <lineage>
        <taxon>Eukaryota</taxon>
        <taxon>Metazoa</taxon>
        <taxon>Chordata</taxon>
        <taxon>Craniata</taxon>
        <taxon>Vertebrata</taxon>
        <taxon>Euteleostomi</taxon>
        <taxon>Actinopterygii</taxon>
        <taxon>Neopterygii</taxon>
        <taxon>Teleostei</taxon>
        <taxon>Ostariophysi</taxon>
        <taxon>Siluriformes</taxon>
        <taxon>Clariidae</taxon>
        <taxon>Clarias</taxon>
    </lineage>
</organism>
<dbReference type="PROSITE" id="PS50835">
    <property type="entry name" value="IG_LIKE"/>
    <property type="match status" value="3"/>
</dbReference>
<dbReference type="PANTHER" id="PTHR11481">
    <property type="entry name" value="IMMUNOGLOBULIN FC RECEPTOR"/>
    <property type="match status" value="1"/>
</dbReference>
<dbReference type="GO" id="GO:0004888">
    <property type="term" value="F:transmembrane signaling receptor activity"/>
    <property type="evidence" value="ECO:0007669"/>
    <property type="project" value="TreeGrafter"/>
</dbReference>
<dbReference type="EMBL" id="QNUK01000668">
    <property type="protein sequence ID" value="KAF5890599.1"/>
    <property type="molecule type" value="Genomic_DNA"/>
</dbReference>
<dbReference type="GO" id="GO:0009897">
    <property type="term" value="C:external side of plasma membrane"/>
    <property type="evidence" value="ECO:0007669"/>
    <property type="project" value="TreeGrafter"/>
</dbReference>